<accession>A0ABN8SXP2</accession>
<dbReference type="EMBL" id="CALNXI010004705">
    <property type="protein sequence ID" value="CAH3196320.1"/>
    <property type="molecule type" value="Genomic_DNA"/>
</dbReference>
<organism evidence="1 2">
    <name type="scientific">Porites evermanni</name>
    <dbReference type="NCBI Taxonomy" id="104178"/>
    <lineage>
        <taxon>Eukaryota</taxon>
        <taxon>Metazoa</taxon>
        <taxon>Cnidaria</taxon>
        <taxon>Anthozoa</taxon>
        <taxon>Hexacorallia</taxon>
        <taxon>Scleractinia</taxon>
        <taxon>Fungiina</taxon>
        <taxon>Poritidae</taxon>
        <taxon>Porites</taxon>
    </lineage>
</organism>
<reference evidence="1 2" key="1">
    <citation type="submission" date="2022-05" db="EMBL/GenBank/DDBJ databases">
        <authorList>
            <consortium name="Genoscope - CEA"/>
            <person name="William W."/>
        </authorList>
    </citation>
    <scope>NUCLEOTIDE SEQUENCE [LARGE SCALE GENOMIC DNA]</scope>
</reference>
<dbReference type="Proteomes" id="UP001159427">
    <property type="component" value="Unassembled WGS sequence"/>
</dbReference>
<proteinExistence type="predicted"/>
<gene>
    <name evidence="1" type="ORF">PEVE_00032355</name>
</gene>
<name>A0ABN8SXP2_9CNID</name>
<comment type="caution">
    <text evidence="1">The sequence shown here is derived from an EMBL/GenBank/DDBJ whole genome shotgun (WGS) entry which is preliminary data.</text>
</comment>
<sequence>MLSAKLSRHLMPVVFVMTTARLTRNLCVHLTRQHSRTSASVCWTFANTKVITPSTIQAAVQVCVTAAGRNDRFIKEFATVDWMAYQGAPDGGVAGKTRISEWWTGTQCSKVNLPQANKRYVFLK</sequence>
<protein>
    <recommendedName>
        <fullName evidence="3">Secreted protein</fullName>
    </recommendedName>
</protein>
<evidence type="ECO:0000313" key="2">
    <source>
        <dbReference type="Proteomes" id="UP001159427"/>
    </source>
</evidence>
<evidence type="ECO:0008006" key="3">
    <source>
        <dbReference type="Google" id="ProtNLM"/>
    </source>
</evidence>
<keyword evidence="2" id="KW-1185">Reference proteome</keyword>
<evidence type="ECO:0000313" key="1">
    <source>
        <dbReference type="EMBL" id="CAH3196320.1"/>
    </source>
</evidence>